<evidence type="ECO:0000256" key="3">
    <source>
        <dbReference type="ARBA" id="ARBA00022695"/>
    </source>
</evidence>
<comment type="cofactor">
    <cofactor evidence="1">
        <name>Mg(2+)</name>
        <dbReference type="ChEBI" id="CHEBI:18420"/>
    </cofactor>
</comment>
<keyword evidence="7" id="KW-0460">Magnesium</keyword>
<evidence type="ECO:0000313" key="10">
    <source>
        <dbReference type="Proteomes" id="UP000008457"/>
    </source>
</evidence>
<dbReference type="CDD" id="cd05403">
    <property type="entry name" value="NT_KNTase_like"/>
    <property type="match status" value="1"/>
</dbReference>
<evidence type="ECO:0000259" key="8">
    <source>
        <dbReference type="Pfam" id="PF18765"/>
    </source>
</evidence>
<dbReference type="PANTHER" id="PTHR33571">
    <property type="entry name" value="SSL8005 PROTEIN"/>
    <property type="match status" value="1"/>
</dbReference>
<dbReference type="GO" id="GO:0046872">
    <property type="term" value="F:metal ion binding"/>
    <property type="evidence" value="ECO:0007669"/>
    <property type="project" value="UniProtKB-KW"/>
</dbReference>
<keyword evidence="2" id="KW-0808">Transferase</keyword>
<evidence type="ECO:0000313" key="9">
    <source>
        <dbReference type="EMBL" id="AEE97622.1"/>
    </source>
</evidence>
<keyword evidence="5" id="KW-0547">Nucleotide-binding</keyword>
<organism evidence="9 10">
    <name type="scientific">Mahella australiensis (strain DSM 15567 / CIP 107919 / 50-1 BON)</name>
    <dbReference type="NCBI Taxonomy" id="697281"/>
    <lineage>
        <taxon>Bacteria</taxon>
        <taxon>Bacillati</taxon>
        <taxon>Bacillota</taxon>
        <taxon>Clostridia</taxon>
        <taxon>Thermoanaerobacterales</taxon>
        <taxon>Thermoanaerobacterales Family IV. Incertae Sedis</taxon>
        <taxon>Mahella</taxon>
    </lineage>
</organism>
<evidence type="ECO:0000256" key="5">
    <source>
        <dbReference type="ARBA" id="ARBA00022741"/>
    </source>
</evidence>
<reference evidence="9 10" key="2">
    <citation type="journal article" date="2011" name="Stand. Genomic Sci.">
        <title>Complete genome sequence of Mahella australiensis type strain (50-1 BON).</title>
        <authorList>
            <person name="Sikorski J."/>
            <person name="Teshima H."/>
            <person name="Nolan M."/>
            <person name="Lucas S."/>
            <person name="Hammon N."/>
            <person name="Deshpande S."/>
            <person name="Cheng J.F."/>
            <person name="Pitluck S."/>
            <person name="Liolios K."/>
            <person name="Pagani I."/>
            <person name="Ivanova N."/>
            <person name="Huntemann M."/>
            <person name="Mavromatis K."/>
            <person name="Ovchinikova G."/>
            <person name="Pati A."/>
            <person name="Tapia R."/>
            <person name="Han C."/>
            <person name="Goodwin L."/>
            <person name="Chen A."/>
            <person name="Palaniappan K."/>
            <person name="Land M."/>
            <person name="Hauser L."/>
            <person name="Ngatchou-Djao O.D."/>
            <person name="Rohde M."/>
            <person name="Pukall R."/>
            <person name="Spring S."/>
            <person name="Abt B."/>
            <person name="Goker M."/>
            <person name="Detter J.C."/>
            <person name="Woyke T."/>
            <person name="Bristow J."/>
            <person name="Markowitz V."/>
            <person name="Hugenholtz P."/>
            <person name="Eisen J.A."/>
            <person name="Kyrpides N.C."/>
            <person name="Klenk H.P."/>
            <person name="Lapidus A."/>
        </authorList>
    </citation>
    <scope>NUCLEOTIDE SEQUENCE [LARGE SCALE GENOMIC DNA]</scope>
    <source>
        <strain evidence="10">DSM 15567 / CIP 107919 / 50-1 BON</strain>
    </source>
</reference>
<dbReference type="HOGENOM" id="CLU_130257_10_2_9"/>
<dbReference type="Gene3D" id="3.30.460.10">
    <property type="entry name" value="Beta Polymerase, domain 2"/>
    <property type="match status" value="1"/>
</dbReference>
<dbReference type="SUPFAM" id="SSF81301">
    <property type="entry name" value="Nucleotidyltransferase"/>
    <property type="match status" value="1"/>
</dbReference>
<feature type="domain" description="Polymerase beta nucleotidyltransferase" evidence="8">
    <location>
        <begin position="23"/>
        <end position="103"/>
    </location>
</feature>
<dbReference type="RefSeq" id="WP_013782048.1">
    <property type="nucleotide sequence ID" value="NC_015520.1"/>
</dbReference>
<dbReference type="Pfam" id="PF18765">
    <property type="entry name" value="Polbeta"/>
    <property type="match status" value="1"/>
</dbReference>
<dbReference type="EMBL" id="CP002360">
    <property type="protein sequence ID" value="AEE97622.1"/>
    <property type="molecule type" value="Genomic_DNA"/>
</dbReference>
<sequence length="105" mass="12150">MMKKVYTIEEIRNIIVPRLKQLDATRIALFGSYARGEAKADSDVDILVSLPDIIDIPKYLETKDALRQVLGKDVDILDYRDISRFIKDEVLADSIIIYDKSQERY</sequence>
<evidence type="ECO:0000256" key="2">
    <source>
        <dbReference type="ARBA" id="ARBA00022679"/>
    </source>
</evidence>
<keyword evidence="4" id="KW-0479">Metal-binding</keyword>
<dbReference type="InterPro" id="IPR041633">
    <property type="entry name" value="Polbeta"/>
</dbReference>
<keyword evidence="10" id="KW-1185">Reference proteome</keyword>
<reference evidence="10" key="1">
    <citation type="submission" date="2010-11" db="EMBL/GenBank/DDBJ databases">
        <title>The complete genome of Mahella australiensis DSM 15567.</title>
        <authorList>
            <consortium name="US DOE Joint Genome Institute (JGI-PGF)"/>
            <person name="Lucas S."/>
            <person name="Copeland A."/>
            <person name="Lapidus A."/>
            <person name="Bruce D."/>
            <person name="Goodwin L."/>
            <person name="Pitluck S."/>
            <person name="Kyrpides N."/>
            <person name="Mavromatis K."/>
            <person name="Pagani I."/>
            <person name="Ivanova N."/>
            <person name="Teshima H."/>
            <person name="Brettin T."/>
            <person name="Detter J.C."/>
            <person name="Han C."/>
            <person name="Tapia R."/>
            <person name="Land M."/>
            <person name="Hauser L."/>
            <person name="Markowitz V."/>
            <person name="Cheng J.-F."/>
            <person name="Hugenholtz P."/>
            <person name="Woyke T."/>
            <person name="Wu D."/>
            <person name="Spring S."/>
            <person name="Pukall R."/>
            <person name="Steenblock K."/>
            <person name="Schneider S."/>
            <person name="Klenk H.-P."/>
            <person name="Eisen J.A."/>
        </authorList>
    </citation>
    <scope>NUCLEOTIDE SEQUENCE [LARGE SCALE GENOMIC DNA]</scope>
    <source>
        <strain evidence="10">DSM 15567 / CIP 107919 / 50-1 BON</strain>
    </source>
</reference>
<dbReference type="InterPro" id="IPR043519">
    <property type="entry name" value="NT_sf"/>
</dbReference>
<dbReference type="KEGG" id="mas:Mahau_2462"/>
<dbReference type="NCBIfam" id="NF047752">
    <property type="entry name" value="MntA_antitoxin"/>
    <property type="match status" value="1"/>
</dbReference>
<dbReference type="eggNOG" id="COG1669">
    <property type="taxonomic scope" value="Bacteria"/>
</dbReference>
<evidence type="ECO:0000256" key="1">
    <source>
        <dbReference type="ARBA" id="ARBA00001946"/>
    </source>
</evidence>
<dbReference type="GO" id="GO:0016779">
    <property type="term" value="F:nucleotidyltransferase activity"/>
    <property type="evidence" value="ECO:0007669"/>
    <property type="project" value="UniProtKB-KW"/>
</dbReference>
<dbReference type="AlphaFoldDB" id="F3ZX00"/>
<accession>F3ZX00</accession>
<dbReference type="GO" id="GO:0005524">
    <property type="term" value="F:ATP binding"/>
    <property type="evidence" value="ECO:0007669"/>
    <property type="project" value="UniProtKB-KW"/>
</dbReference>
<keyword evidence="3" id="KW-0548">Nucleotidyltransferase</keyword>
<evidence type="ECO:0000256" key="4">
    <source>
        <dbReference type="ARBA" id="ARBA00022723"/>
    </source>
</evidence>
<evidence type="ECO:0000256" key="7">
    <source>
        <dbReference type="ARBA" id="ARBA00022842"/>
    </source>
</evidence>
<dbReference type="Proteomes" id="UP000008457">
    <property type="component" value="Chromosome"/>
</dbReference>
<protein>
    <submittedName>
        <fullName evidence="9">DNA polymerase beta domain protein region</fullName>
    </submittedName>
</protein>
<evidence type="ECO:0000256" key="6">
    <source>
        <dbReference type="ARBA" id="ARBA00022840"/>
    </source>
</evidence>
<gene>
    <name evidence="9" type="ordered locus">Mahau_2462</name>
</gene>
<proteinExistence type="predicted"/>
<keyword evidence="6" id="KW-0067">ATP-binding</keyword>
<dbReference type="PANTHER" id="PTHR33571:SF14">
    <property type="entry name" value="PROTEIN ADENYLYLTRANSFERASE MJ0435-RELATED"/>
    <property type="match status" value="1"/>
</dbReference>
<dbReference type="InterPro" id="IPR052038">
    <property type="entry name" value="Type-VII_TA_antitoxin"/>
</dbReference>
<name>F3ZX00_MAHA5</name>